<sequence length="118" mass="13890">MLEPGPKPSWDSNTQRSTAPSSPPRRRRFEPTIYTDFSQFDPTDYLPSNYRIPKPKIEKGESYKEISRRLDCKTEYIRNLLHDSASITVPLRHNGTVPRNHFNHNKGYFFLTLLEECF</sequence>
<proteinExistence type="predicted"/>
<evidence type="ECO:0000313" key="3">
    <source>
        <dbReference type="Proteomes" id="UP001516400"/>
    </source>
</evidence>
<reference evidence="2 3" key="1">
    <citation type="journal article" date="2021" name="BMC Biol.">
        <title>Horizontally acquired antibacterial genes associated with adaptive radiation of ladybird beetles.</title>
        <authorList>
            <person name="Li H.S."/>
            <person name="Tang X.F."/>
            <person name="Huang Y.H."/>
            <person name="Xu Z.Y."/>
            <person name="Chen M.L."/>
            <person name="Du X.Y."/>
            <person name="Qiu B.Y."/>
            <person name="Chen P.T."/>
            <person name="Zhang W."/>
            <person name="Slipinski A."/>
            <person name="Escalona H.E."/>
            <person name="Waterhouse R.M."/>
            <person name="Zwick A."/>
            <person name="Pang H."/>
        </authorList>
    </citation>
    <scope>NUCLEOTIDE SEQUENCE [LARGE SCALE GENOMIC DNA]</scope>
    <source>
        <strain evidence="2">SYSU2018</strain>
    </source>
</reference>
<evidence type="ECO:0000256" key="1">
    <source>
        <dbReference type="SAM" id="MobiDB-lite"/>
    </source>
</evidence>
<dbReference type="AlphaFoldDB" id="A0ABD2MYV3"/>
<accession>A0ABD2MYV3</accession>
<comment type="caution">
    <text evidence="2">The sequence shown here is derived from an EMBL/GenBank/DDBJ whole genome shotgun (WGS) entry which is preliminary data.</text>
</comment>
<protein>
    <submittedName>
        <fullName evidence="2">Uncharacterized protein</fullName>
    </submittedName>
</protein>
<keyword evidence="3" id="KW-1185">Reference proteome</keyword>
<gene>
    <name evidence="2" type="ORF">HHI36_022156</name>
</gene>
<name>A0ABD2MYV3_9CUCU</name>
<organism evidence="2 3">
    <name type="scientific">Cryptolaemus montrouzieri</name>
    <dbReference type="NCBI Taxonomy" id="559131"/>
    <lineage>
        <taxon>Eukaryota</taxon>
        <taxon>Metazoa</taxon>
        <taxon>Ecdysozoa</taxon>
        <taxon>Arthropoda</taxon>
        <taxon>Hexapoda</taxon>
        <taxon>Insecta</taxon>
        <taxon>Pterygota</taxon>
        <taxon>Neoptera</taxon>
        <taxon>Endopterygota</taxon>
        <taxon>Coleoptera</taxon>
        <taxon>Polyphaga</taxon>
        <taxon>Cucujiformia</taxon>
        <taxon>Coccinelloidea</taxon>
        <taxon>Coccinellidae</taxon>
        <taxon>Scymninae</taxon>
        <taxon>Scymnini</taxon>
        <taxon>Cryptolaemus</taxon>
    </lineage>
</organism>
<feature type="region of interest" description="Disordered" evidence="1">
    <location>
        <begin position="1"/>
        <end position="32"/>
    </location>
</feature>
<dbReference type="EMBL" id="JABFTP020000042">
    <property type="protein sequence ID" value="KAL3271683.1"/>
    <property type="molecule type" value="Genomic_DNA"/>
</dbReference>
<evidence type="ECO:0000313" key="2">
    <source>
        <dbReference type="EMBL" id="KAL3271683.1"/>
    </source>
</evidence>
<dbReference type="Proteomes" id="UP001516400">
    <property type="component" value="Unassembled WGS sequence"/>
</dbReference>